<feature type="non-terminal residue" evidence="1">
    <location>
        <position position="1"/>
    </location>
</feature>
<name>X1SEW7_9ZZZZ</name>
<gene>
    <name evidence="1" type="ORF">S12H4_38353</name>
</gene>
<dbReference type="AlphaFoldDB" id="X1SEW7"/>
<reference evidence="1" key="1">
    <citation type="journal article" date="2014" name="Front. Microbiol.">
        <title>High frequency of phylogenetically diverse reductive dehalogenase-homologous genes in deep subseafloor sedimentary metagenomes.</title>
        <authorList>
            <person name="Kawai M."/>
            <person name="Futagami T."/>
            <person name="Toyoda A."/>
            <person name="Takaki Y."/>
            <person name="Nishi S."/>
            <person name="Hori S."/>
            <person name="Arai W."/>
            <person name="Tsubouchi T."/>
            <person name="Morono Y."/>
            <person name="Uchiyama I."/>
            <person name="Ito T."/>
            <person name="Fujiyama A."/>
            <person name="Inagaki F."/>
            <person name="Takami H."/>
        </authorList>
    </citation>
    <scope>NUCLEOTIDE SEQUENCE</scope>
    <source>
        <strain evidence="1">Expedition CK06-06</strain>
    </source>
</reference>
<organism evidence="1">
    <name type="scientific">marine sediment metagenome</name>
    <dbReference type="NCBI Taxonomy" id="412755"/>
    <lineage>
        <taxon>unclassified sequences</taxon>
        <taxon>metagenomes</taxon>
        <taxon>ecological metagenomes</taxon>
    </lineage>
</organism>
<sequence length="32" mass="3724">KIIGRWWVGTGMAGMPPPKEDRIRWVWGINES</sequence>
<dbReference type="EMBL" id="BARW01023081">
    <property type="protein sequence ID" value="GAI91552.1"/>
    <property type="molecule type" value="Genomic_DNA"/>
</dbReference>
<accession>X1SEW7</accession>
<evidence type="ECO:0000313" key="1">
    <source>
        <dbReference type="EMBL" id="GAI91552.1"/>
    </source>
</evidence>
<protein>
    <submittedName>
        <fullName evidence="1">Uncharacterized protein</fullName>
    </submittedName>
</protein>
<comment type="caution">
    <text evidence="1">The sequence shown here is derived from an EMBL/GenBank/DDBJ whole genome shotgun (WGS) entry which is preliminary data.</text>
</comment>
<proteinExistence type="predicted"/>